<dbReference type="Proteomes" id="UP000269396">
    <property type="component" value="Unassembled WGS sequence"/>
</dbReference>
<evidence type="ECO:0000313" key="3">
    <source>
        <dbReference type="EMBL" id="VDO66528.1"/>
    </source>
</evidence>
<dbReference type="GO" id="GO:0008081">
    <property type="term" value="F:phosphoric diester hydrolase activity"/>
    <property type="evidence" value="ECO:0007669"/>
    <property type="project" value="InterPro"/>
</dbReference>
<dbReference type="PROSITE" id="PS51704">
    <property type="entry name" value="GP_PDE"/>
    <property type="match status" value="1"/>
</dbReference>
<protein>
    <recommendedName>
        <fullName evidence="2">GP-PDE domain-containing protein</fullName>
    </recommendedName>
</protein>
<proteinExistence type="predicted"/>
<dbReference type="Gene3D" id="3.20.20.190">
    <property type="entry name" value="Phosphatidylinositol (PI) phosphodiesterase"/>
    <property type="match status" value="1"/>
</dbReference>
<evidence type="ECO:0000259" key="2">
    <source>
        <dbReference type="PROSITE" id="PS51704"/>
    </source>
</evidence>
<name>A0A3P8APS3_9TREM</name>
<organism evidence="3 4">
    <name type="scientific">Schistosoma mattheei</name>
    <dbReference type="NCBI Taxonomy" id="31246"/>
    <lineage>
        <taxon>Eukaryota</taxon>
        <taxon>Metazoa</taxon>
        <taxon>Spiralia</taxon>
        <taxon>Lophotrochozoa</taxon>
        <taxon>Platyhelminthes</taxon>
        <taxon>Trematoda</taxon>
        <taxon>Digenea</taxon>
        <taxon>Strigeidida</taxon>
        <taxon>Schistosomatoidea</taxon>
        <taxon>Schistosomatidae</taxon>
        <taxon>Schistosoma</taxon>
    </lineage>
</organism>
<feature type="domain" description="GP-PDE" evidence="2">
    <location>
        <begin position="194"/>
        <end position="532"/>
    </location>
</feature>
<dbReference type="Pfam" id="PF03009">
    <property type="entry name" value="GDPD"/>
    <property type="match status" value="1"/>
</dbReference>
<sequence length="547" mass="61111">MPILTCIPASDPPCSSMVLPRYVIISTSSRAPPSSEIGTILCDGDSCGLARLSLCFNLYLVVLWVDFSCSIDPSLSWSVEGSSYKERWIPVTPHAASGFLVSDQLETVSGSEKSCVSFTLRPDYHDDQGLLCLQVSSVSGILDEIYLYYLFIFGYKPLHTDHRTPLYLCLPPVNSSLHQNATSQPIIVGHAGAGVKRAHHGKGLEWPENTICAFRRAEQLGVTMVECDANITKDSEVVLHHNFTLGVCEQPRKSENDPPTFILEHKTDGVVNENSTDLIVNYQLSEIRNLLRKVNGTIGSANIIQSQYPSPSTMSDPIPNIHGKEAEPIPLLKDAFYQTSTNLSFNVELKYPIETPYNLIAEALIKHEPVESSLPTPSSYFYKINKFCDTILDTIWLNAGPRYVILSSFNPDVCLTLRLKQSFFPVLFISRGGYPNDSSHKSDPRHHNIFSAISWAHIMNLNGIVTVGYHFGSTNDVDERQLKYLEADLESKQLSCFVYGDGVSEIRFYRKASQLNLTGVIVDRLDEFMHMYHEQCKTSTQLESPNL</sequence>
<dbReference type="InterPro" id="IPR051578">
    <property type="entry name" value="GDPD"/>
</dbReference>
<dbReference type="GO" id="GO:0046475">
    <property type="term" value="P:glycerophospholipid catabolic process"/>
    <property type="evidence" value="ECO:0007669"/>
    <property type="project" value="TreeGrafter"/>
</dbReference>
<dbReference type="PANTHER" id="PTHR22958">
    <property type="entry name" value="GLYCEROPHOSPHORYL DIESTER PHOSPHODIESTERASE"/>
    <property type="match status" value="1"/>
</dbReference>
<dbReference type="PANTHER" id="PTHR22958:SF1">
    <property type="entry name" value="GLYCEROPHOSPHOCHOLINE PHOSPHODIESTERASE GPCPD1"/>
    <property type="match status" value="1"/>
</dbReference>
<evidence type="ECO:0000256" key="1">
    <source>
        <dbReference type="ARBA" id="ARBA00022801"/>
    </source>
</evidence>
<dbReference type="InterPro" id="IPR030395">
    <property type="entry name" value="GP_PDE_dom"/>
</dbReference>
<accession>A0A3P8APS3</accession>
<dbReference type="AlphaFoldDB" id="A0A3P8APS3"/>
<reference evidence="3 4" key="1">
    <citation type="submission" date="2018-11" db="EMBL/GenBank/DDBJ databases">
        <authorList>
            <consortium name="Pathogen Informatics"/>
        </authorList>
    </citation>
    <scope>NUCLEOTIDE SEQUENCE [LARGE SCALE GENOMIC DNA]</scope>
    <source>
        <strain>Denwood</strain>
        <strain evidence="4">Zambia</strain>
    </source>
</reference>
<dbReference type="InterPro" id="IPR017946">
    <property type="entry name" value="PLC-like_Pdiesterase_TIM-brl"/>
</dbReference>
<dbReference type="EMBL" id="UZAL01000009">
    <property type="protein sequence ID" value="VDO66528.1"/>
    <property type="molecule type" value="Genomic_DNA"/>
</dbReference>
<keyword evidence="4" id="KW-1185">Reference proteome</keyword>
<gene>
    <name evidence="3" type="ORF">SMTD_LOCUS17</name>
</gene>
<keyword evidence="1" id="KW-0378">Hydrolase</keyword>
<evidence type="ECO:0000313" key="4">
    <source>
        <dbReference type="Proteomes" id="UP000269396"/>
    </source>
</evidence>
<dbReference type="SUPFAM" id="SSF51695">
    <property type="entry name" value="PLC-like phosphodiesterases"/>
    <property type="match status" value="1"/>
</dbReference>